<dbReference type="SUPFAM" id="SSF51366">
    <property type="entry name" value="Ribulose-phoshate binding barrel"/>
    <property type="match status" value="1"/>
</dbReference>
<dbReference type="Gene3D" id="3.20.20.70">
    <property type="entry name" value="Aldolase class I"/>
    <property type="match status" value="1"/>
</dbReference>
<dbReference type="NCBIfam" id="NF001273">
    <property type="entry name" value="PRK00230.1"/>
    <property type="match status" value="1"/>
</dbReference>
<feature type="binding site" evidence="9 11">
    <location>
        <position position="191"/>
    </location>
    <ligand>
        <name>substrate</name>
    </ligand>
</feature>
<feature type="binding site" evidence="9 11">
    <location>
        <position position="182"/>
    </location>
    <ligand>
        <name>substrate</name>
    </ligand>
</feature>
<evidence type="ECO:0000256" key="10">
    <source>
        <dbReference type="PIRSR" id="PIRSR614732-1"/>
    </source>
</evidence>
<evidence type="ECO:0000256" key="2">
    <source>
        <dbReference type="ARBA" id="ARBA00004861"/>
    </source>
</evidence>
<dbReference type="UniPathway" id="UPA00070">
    <property type="reaction ID" value="UER00120"/>
</dbReference>
<feature type="domain" description="Orotidine 5'-phosphate decarboxylase" evidence="13">
    <location>
        <begin position="4"/>
        <end position="227"/>
    </location>
</feature>
<dbReference type="Pfam" id="PF00215">
    <property type="entry name" value="OMPdecase"/>
    <property type="match status" value="1"/>
</dbReference>
<dbReference type="SMART" id="SM00934">
    <property type="entry name" value="OMPdecase"/>
    <property type="match status" value="1"/>
</dbReference>
<comment type="pathway">
    <text evidence="2 9 12">Pyrimidine metabolism; UMP biosynthesis via de novo pathway; UMP from orotate: step 2/2.</text>
</comment>
<dbReference type="GO" id="GO:0006207">
    <property type="term" value="P:'de novo' pyrimidine nucleobase biosynthetic process"/>
    <property type="evidence" value="ECO:0007669"/>
    <property type="project" value="InterPro"/>
</dbReference>
<keyword evidence="5 9" id="KW-0665">Pyrimidine biosynthesis</keyword>
<keyword evidence="4 9" id="KW-0210">Decarboxylase</keyword>
<feature type="binding site" evidence="9 11">
    <location>
        <position position="211"/>
    </location>
    <ligand>
        <name>substrate</name>
    </ligand>
</feature>
<dbReference type="RefSeq" id="WP_133579299.1">
    <property type="nucleotide sequence ID" value="NZ_SNYJ01000002.1"/>
</dbReference>
<evidence type="ECO:0000256" key="7">
    <source>
        <dbReference type="ARBA" id="ARBA00049157"/>
    </source>
</evidence>
<evidence type="ECO:0000256" key="3">
    <source>
        <dbReference type="ARBA" id="ARBA00011738"/>
    </source>
</evidence>
<feature type="binding site" evidence="9 11">
    <location>
        <position position="212"/>
    </location>
    <ligand>
        <name>substrate</name>
    </ligand>
</feature>
<evidence type="ECO:0000313" key="15">
    <source>
        <dbReference type="Proteomes" id="UP000295632"/>
    </source>
</evidence>
<dbReference type="PROSITE" id="PS00156">
    <property type="entry name" value="OMPDECASE"/>
    <property type="match status" value="1"/>
</dbReference>
<feature type="binding site" evidence="9 11">
    <location>
        <position position="120"/>
    </location>
    <ligand>
        <name>substrate</name>
    </ligand>
</feature>
<feature type="active site" description="Proton donor" evidence="9">
    <location>
        <position position="61"/>
    </location>
</feature>
<comment type="catalytic activity">
    <reaction evidence="7 9 12">
        <text>orotidine 5'-phosphate + H(+) = UMP + CO2</text>
        <dbReference type="Rhea" id="RHEA:11596"/>
        <dbReference type="ChEBI" id="CHEBI:15378"/>
        <dbReference type="ChEBI" id="CHEBI:16526"/>
        <dbReference type="ChEBI" id="CHEBI:57538"/>
        <dbReference type="ChEBI" id="CHEBI:57865"/>
        <dbReference type="EC" id="4.1.1.23"/>
    </reaction>
</comment>
<comment type="caution">
    <text evidence="14">The sequence shown here is derived from an EMBL/GenBank/DDBJ whole genome shotgun (WGS) entry which is preliminary data.</text>
</comment>
<sequence length="234" mass="25558">MLKPVIIALDFPDKKEVRQFLHPFGDQPVWLKVGMELFYKEGPELVRELKAAGHSIFLDLKLHDIPTTVQRAMRQISGLDVDLVTIHTAGGTEMMKAAVAGLEEGASGVRPRCVGVTVLTSTNEHMLQTQLGWQGTVKEAVHHFAKSANESGLDGIVCSAHEAADIRQTFGPDFWSVTPGIRLAGDAANDQKRVMTPAEAREAGSTAIVVGRSITKKAQPYDVYQSIVREWESA</sequence>
<comment type="function">
    <text evidence="1 9">Catalyzes the decarboxylation of orotidine 5'-monophosphate (OMP) to uridine 5'-monophosphate (UMP).</text>
</comment>
<dbReference type="InterPro" id="IPR018089">
    <property type="entry name" value="OMPdecase_AS"/>
</dbReference>
<feature type="binding site" evidence="9 11">
    <location>
        <position position="32"/>
    </location>
    <ligand>
        <name>substrate</name>
    </ligand>
</feature>
<dbReference type="CDD" id="cd04725">
    <property type="entry name" value="OMP_decarboxylase_like"/>
    <property type="match status" value="1"/>
</dbReference>
<dbReference type="NCBIfam" id="TIGR01740">
    <property type="entry name" value="pyrF"/>
    <property type="match status" value="1"/>
</dbReference>
<protein>
    <recommendedName>
        <fullName evidence="9">Orotidine 5'-phosphate decarboxylase</fullName>
        <ecNumber evidence="9">4.1.1.23</ecNumber>
    </recommendedName>
    <alternativeName>
        <fullName evidence="9">OMP decarboxylase</fullName>
        <shortName evidence="9">OMPDCase</shortName>
        <shortName evidence="9">OMPdecase</shortName>
    </alternativeName>
</protein>
<dbReference type="OrthoDB" id="9806203at2"/>
<gene>
    <name evidence="9" type="primary">pyrF</name>
    <name evidence="14" type="ORF">EV213_102390</name>
</gene>
<name>A0A4R6U960_9BACI</name>
<evidence type="ECO:0000256" key="11">
    <source>
        <dbReference type="PIRSR" id="PIRSR614732-2"/>
    </source>
</evidence>
<dbReference type="InterPro" id="IPR047596">
    <property type="entry name" value="OMPdecase_bac"/>
</dbReference>
<dbReference type="InterPro" id="IPR014732">
    <property type="entry name" value="OMPdecase"/>
</dbReference>
<evidence type="ECO:0000259" key="13">
    <source>
        <dbReference type="SMART" id="SM00934"/>
    </source>
</evidence>
<comment type="similarity">
    <text evidence="8 9">Belongs to the OMP decarboxylase family. Type 1 subfamily.</text>
</comment>
<evidence type="ECO:0000256" key="5">
    <source>
        <dbReference type="ARBA" id="ARBA00022975"/>
    </source>
</evidence>
<proteinExistence type="inferred from homology"/>
<keyword evidence="15" id="KW-1185">Reference proteome</keyword>
<keyword evidence="6 9" id="KW-0456">Lyase</keyword>
<evidence type="ECO:0000256" key="4">
    <source>
        <dbReference type="ARBA" id="ARBA00022793"/>
    </source>
</evidence>
<dbReference type="InterPro" id="IPR011060">
    <property type="entry name" value="RibuloseP-bd_barrel"/>
</dbReference>
<evidence type="ECO:0000313" key="14">
    <source>
        <dbReference type="EMBL" id="TDQ42356.1"/>
    </source>
</evidence>
<dbReference type="Proteomes" id="UP000295632">
    <property type="component" value="Unassembled WGS sequence"/>
</dbReference>
<evidence type="ECO:0000256" key="12">
    <source>
        <dbReference type="RuleBase" id="RU000512"/>
    </source>
</evidence>
<dbReference type="InterPro" id="IPR013785">
    <property type="entry name" value="Aldolase_TIM"/>
</dbReference>
<reference evidence="14 15" key="1">
    <citation type="submission" date="2019-03" db="EMBL/GenBank/DDBJ databases">
        <title>Genomic Encyclopedia of Type Strains, Phase IV (KMG-IV): sequencing the most valuable type-strain genomes for metagenomic binning, comparative biology and taxonomic classification.</title>
        <authorList>
            <person name="Goeker M."/>
        </authorList>
    </citation>
    <scope>NUCLEOTIDE SEQUENCE [LARGE SCALE GENOMIC DNA]</scope>
    <source>
        <strain evidence="14 15">DSM 28697</strain>
    </source>
</reference>
<feature type="binding site" evidence="9">
    <location>
        <begin position="59"/>
        <end position="68"/>
    </location>
    <ligand>
        <name>substrate</name>
    </ligand>
</feature>
<feature type="active site" description="For OMPdecase activity" evidence="10">
    <location>
        <position position="64"/>
    </location>
</feature>
<comment type="subunit">
    <text evidence="3 9">Homodimer.</text>
</comment>
<evidence type="ECO:0000256" key="8">
    <source>
        <dbReference type="ARBA" id="ARBA00061012"/>
    </source>
</evidence>
<dbReference type="EMBL" id="SNYJ01000002">
    <property type="protein sequence ID" value="TDQ42356.1"/>
    <property type="molecule type" value="Genomic_DNA"/>
</dbReference>
<evidence type="ECO:0000256" key="6">
    <source>
        <dbReference type="ARBA" id="ARBA00023239"/>
    </source>
</evidence>
<feature type="active site" description="For OMPdecase activity" evidence="10">
    <location>
        <position position="59"/>
    </location>
</feature>
<dbReference type="GO" id="GO:0005829">
    <property type="term" value="C:cytosol"/>
    <property type="evidence" value="ECO:0007669"/>
    <property type="project" value="TreeGrafter"/>
</dbReference>
<feature type="active site" description="For OMPdecase activity" evidence="10">
    <location>
        <position position="61"/>
    </location>
</feature>
<evidence type="ECO:0000256" key="9">
    <source>
        <dbReference type="HAMAP-Rule" id="MF_01200"/>
    </source>
</evidence>
<organism evidence="14 15">
    <name type="scientific">Aureibacillus halotolerans</name>
    <dbReference type="NCBI Taxonomy" id="1508390"/>
    <lineage>
        <taxon>Bacteria</taxon>
        <taxon>Bacillati</taxon>
        <taxon>Bacillota</taxon>
        <taxon>Bacilli</taxon>
        <taxon>Bacillales</taxon>
        <taxon>Bacillaceae</taxon>
        <taxon>Aureibacillus</taxon>
    </lineage>
</organism>
<dbReference type="AlphaFoldDB" id="A0A4R6U960"/>
<dbReference type="HAMAP" id="MF_01200_B">
    <property type="entry name" value="OMPdecase_type1_B"/>
    <property type="match status" value="1"/>
</dbReference>
<dbReference type="GO" id="GO:0044205">
    <property type="term" value="P:'de novo' UMP biosynthetic process"/>
    <property type="evidence" value="ECO:0007669"/>
    <property type="project" value="UniProtKB-UniRule"/>
</dbReference>
<dbReference type="PANTHER" id="PTHR32119">
    <property type="entry name" value="OROTIDINE 5'-PHOSPHATE DECARBOXYLASE"/>
    <property type="match status" value="1"/>
</dbReference>
<dbReference type="InterPro" id="IPR001754">
    <property type="entry name" value="OMPdeCOase_dom"/>
</dbReference>
<dbReference type="FunFam" id="3.20.20.70:FF:000015">
    <property type="entry name" value="Orotidine 5'-phosphate decarboxylase"/>
    <property type="match status" value="1"/>
</dbReference>
<dbReference type="EC" id="4.1.1.23" evidence="9"/>
<dbReference type="PANTHER" id="PTHR32119:SF2">
    <property type="entry name" value="OROTIDINE 5'-PHOSPHATE DECARBOXYLASE"/>
    <property type="match status" value="1"/>
</dbReference>
<evidence type="ECO:0000256" key="1">
    <source>
        <dbReference type="ARBA" id="ARBA00002356"/>
    </source>
</evidence>
<feature type="binding site" evidence="9 11">
    <location>
        <position position="10"/>
    </location>
    <ligand>
        <name>substrate</name>
    </ligand>
</feature>
<accession>A0A4R6U960</accession>
<dbReference type="GO" id="GO:0004590">
    <property type="term" value="F:orotidine-5'-phosphate decarboxylase activity"/>
    <property type="evidence" value="ECO:0007669"/>
    <property type="project" value="UniProtKB-UniRule"/>
</dbReference>